<organism evidence="11 12">
    <name type="scientific">Hibiscus trionum</name>
    <name type="common">Flower of an hour</name>
    <dbReference type="NCBI Taxonomy" id="183268"/>
    <lineage>
        <taxon>Eukaryota</taxon>
        <taxon>Viridiplantae</taxon>
        <taxon>Streptophyta</taxon>
        <taxon>Embryophyta</taxon>
        <taxon>Tracheophyta</taxon>
        <taxon>Spermatophyta</taxon>
        <taxon>Magnoliopsida</taxon>
        <taxon>eudicotyledons</taxon>
        <taxon>Gunneridae</taxon>
        <taxon>Pentapetalae</taxon>
        <taxon>rosids</taxon>
        <taxon>malvids</taxon>
        <taxon>Malvales</taxon>
        <taxon>Malvaceae</taxon>
        <taxon>Malvoideae</taxon>
        <taxon>Hibiscus</taxon>
    </lineage>
</organism>
<dbReference type="GO" id="GO:0008270">
    <property type="term" value="F:zinc ion binding"/>
    <property type="evidence" value="ECO:0007669"/>
    <property type="project" value="UniProtKB-KW"/>
</dbReference>
<keyword evidence="3" id="KW-0479">Metal-binding</keyword>
<evidence type="ECO:0000256" key="1">
    <source>
        <dbReference type="ARBA" id="ARBA00004123"/>
    </source>
</evidence>
<evidence type="ECO:0000259" key="9">
    <source>
        <dbReference type="PROSITE" id="PS50119"/>
    </source>
</evidence>
<comment type="similarity">
    <text evidence="2">Belongs to the CONSTANS family.</text>
</comment>
<dbReference type="InterPro" id="IPR045281">
    <property type="entry name" value="CONSTANS-like"/>
</dbReference>
<dbReference type="Pfam" id="PF00643">
    <property type="entry name" value="zf-B_box"/>
    <property type="match status" value="1"/>
</dbReference>
<keyword evidence="12" id="KW-1185">Reference proteome</keyword>
<feature type="domain" description="B box-type" evidence="9">
    <location>
        <begin position="19"/>
        <end position="61"/>
    </location>
</feature>
<evidence type="ECO:0000256" key="7">
    <source>
        <dbReference type="PROSITE-ProRule" id="PRU00024"/>
    </source>
</evidence>
<keyword evidence="4 7" id="KW-0863">Zinc-finger</keyword>
<gene>
    <name evidence="11" type="ORF">HRI_001487200</name>
</gene>
<dbReference type="GO" id="GO:0009909">
    <property type="term" value="P:regulation of flower development"/>
    <property type="evidence" value="ECO:0007669"/>
    <property type="project" value="InterPro"/>
</dbReference>
<dbReference type="GO" id="GO:0003700">
    <property type="term" value="F:DNA-binding transcription factor activity"/>
    <property type="evidence" value="ECO:0007669"/>
    <property type="project" value="TreeGrafter"/>
</dbReference>
<feature type="domain" description="CCT" evidence="10">
    <location>
        <begin position="310"/>
        <end position="352"/>
    </location>
</feature>
<sequence length="394" mass="44360">MLKVSSAEDGYLNNWIHTCDSCQAAACTLYCHTDSAFLCNDCDKRIHGGNPMALSHHRVWICAACETAPAAVTCSADAASLCIDCDIQIHSVNPLARRHTRVPIPPLSGLPCSSSSVHHDQLPSTMFETPTTQPNREFDEDETNSWLLLEPETTDNQTMSGFTYGEQLDEYIDVVDTCTQSYGQEWSIDQQQVVSVNYPEDSGNDSVVPVQTLKTYDQPFQEEVALQEQQLQSIQFNSDHRGSKAAFTNLPSSSLSGAQPHQTDGIYHVYVPMPLFIGGIPNTYTRFPAATEMFPNPLVLLPLESAAMNREEKVLRYREKRKARKFEKKIRYASRKAYAETRPRIKGRFARKTNMGIDGDQMFPKEDYGYGVVPSLWTSTINMRLRFEGNQKDF</sequence>
<proteinExistence type="inferred from homology"/>
<dbReference type="PANTHER" id="PTHR31319:SF45">
    <property type="entry name" value="ZINC FINGER PROTEIN HD1-LIKE"/>
    <property type="match status" value="1"/>
</dbReference>
<dbReference type="PANTHER" id="PTHR31319">
    <property type="entry name" value="ZINC FINGER PROTEIN CONSTANS-LIKE 4"/>
    <property type="match status" value="1"/>
</dbReference>
<dbReference type="InterPro" id="IPR010402">
    <property type="entry name" value="CCT_domain"/>
</dbReference>
<accession>A0A9W7HIG8</accession>
<evidence type="ECO:0000256" key="3">
    <source>
        <dbReference type="ARBA" id="ARBA00022723"/>
    </source>
</evidence>
<dbReference type="GO" id="GO:2000028">
    <property type="term" value="P:regulation of photoperiodism, flowering"/>
    <property type="evidence" value="ECO:0007669"/>
    <property type="project" value="TreeGrafter"/>
</dbReference>
<evidence type="ECO:0000256" key="4">
    <source>
        <dbReference type="ARBA" id="ARBA00022771"/>
    </source>
</evidence>
<evidence type="ECO:0000313" key="12">
    <source>
        <dbReference type="Proteomes" id="UP001165190"/>
    </source>
</evidence>
<dbReference type="CDD" id="cd19821">
    <property type="entry name" value="Bbox1_BBX-like"/>
    <property type="match status" value="2"/>
</dbReference>
<name>A0A9W7HIG8_HIBTR</name>
<dbReference type="GO" id="GO:0005634">
    <property type="term" value="C:nucleus"/>
    <property type="evidence" value="ECO:0007669"/>
    <property type="project" value="UniProtKB-SubCell"/>
</dbReference>
<dbReference type="PROSITE" id="PS50119">
    <property type="entry name" value="ZF_BBOX"/>
    <property type="match status" value="2"/>
</dbReference>
<dbReference type="Pfam" id="PF06203">
    <property type="entry name" value="CCT"/>
    <property type="match status" value="1"/>
</dbReference>
<dbReference type="InterPro" id="IPR000315">
    <property type="entry name" value="Znf_B-box"/>
</dbReference>
<evidence type="ECO:0000256" key="2">
    <source>
        <dbReference type="ARBA" id="ARBA00010024"/>
    </source>
</evidence>
<dbReference type="SMART" id="SM00336">
    <property type="entry name" value="BBOX"/>
    <property type="match status" value="2"/>
</dbReference>
<evidence type="ECO:0000259" key="10">
    <source>
        <dbReference type="PROSITE" id="PS51017"/>
    </source>
</evidence>
<keyword evidence="5" id="KW-0862">Zinc</keyword>
<evidence type="ECO:0000256" key="5">
    <source>
        <dbReference type="ARBA" id="ARBA00022833"/>
    </source>
</evidence>
<evidence type="ECO:0000313" key="11">
    <source>
        <dbReference type="EMBL" id="GMI78179.1"/>
    </source>
</evidence>
<comment type="caution">
    <text evidence="11">The sequence shown here is derived from an EMBL/GenBank/DDBJ whole genome shotgun (WGS) entry which is preliminary data.</text>
</comment>
<evidence type="ECO:0000256" key="8">
    <source>
        <dbReference type="PROSITE-ProRule" id="PRU00357"/>
    </source>
</evidence>
<comment type="subcellular location">
    <subcellularLocation>
        <location evidence="1 8">Nucleus</location>
    </subcellularLocation>
</comment>
<reference evidence="11" key="1">
    <citation type="submission" date="2023-05" db="EMBL/GenBank/DDBJ databases">
        <title>Genome and transcriptome analyses reveal genes involved in the formation of fine ridges on petal epidermal cells in Hibiscus trionum.</title>
        <authorList>
            <person name="Koshimizu S."/>
            <person name="Masuda S."/>
            <person name="Ishii T."/>
            <person name="Shirasu K."/>
            <person name="Hoshino A."/>
            <person name="Arita M."/>
        </authorList>
    </citation>
    <scope>NUCLEOTIDE SEQUENCE</scope>
    <source>
        <strain evidence="11">Hamamatsu line</strain>
    </source>
</reference>
<protein>
    <submittedName>
        <fullName evidence="11">CONSTANS-LIKE 2, CONSTANS-like 2, B-box domain protein 3</fullName>
    </submittedName>
</protein>
<dbReference type="InterPro" id="IPR049808">
    <property type="entry name" value="CONSTANS-like_Bbox1"/>
</dbReference>
<dbReference type="PROSITE" id="PS51017">
    <property type="entry name" value="CCT"/>
    <property type="match status" value="1"/>
</dbReference>
<dbReference type="EMBL" id="BSYR01000015">
    <property type="protein sequence ID" value="GMI78179.1"/>
    <property type="molecule type" value="Genomic_DNA"/>
</dbReference>
<feature type="domain" description="B box-type" evidence="9">
    <location>
        <begin position="57"/>
        <end position="104"/>
    </location>
</feature>
<dbReference type="Proteomes" id="UP001165190">
    <property type="component" value="Unassembled WGS sequence"/>
</dbReference>
<evidence type="ECO:0000256" key="6">
    <source>
        <dbReference type="ARBA" id="ARBA00023242"/>
    </source>
</evidence>
<dbReference type="AlphaFoldDB" id="A0A9W7HIG8"/>
<keyword evidence="6 8" id="KW-0539">Nucleus</keyword>
<dbReference type="OrthoDB" id="153872at2759"/>